<dbReference type="InterPro" id="IPR036388">
    <property type="entry name" value="WH-like_DNA-bd_sf"/>
</dbReference>
<evidence type="ECO:0000259" key="6">
    <source>
        <dbReference type="PROSITE" id="PS51733"/>
    </source>
</evidence>
<dbReference type="EC" id="6.3.4.15" evidence="5"/>
<dbReference type="STRING" id="1156417.Y919_05100"/>
<evidence type="ECO:0000256" key="2">
    <source>
        <dbReference type="ARBA" id="ARBA00022741"/>
    </source>
</evidence>
<comment type="similarity">
    <text evidence="5">Belongs to the biotin--protein ligase family.</text>
</comment>
<comment type="caution">
    <text evidence="7">The sequence shown here is derived from an EMBL/GenBank/DDBJ whole genome shotgun (WGS) entry which is preliminary data.</text>
</comment>
<dbReference type="InterPro" id="IPR036390">
    <property type="entry name" value="WH_DNA-bd_sf"/>
</dbReference>
<dbReference type="EMBL" id="AZTB01000019">
    <property type="protein sequence ID" value="KGG80612.1"/>
    <property type="molecule type" value="Genomic_DNA"/>
</dbReference>
<comment type="catalytic activity">
    <reaction evidence="5">
        <text>biotin + L-lysyl-[protein] + ATP = N(6)-biotinyl-L-lysyl-[protein] + AMP + diphosphate + H(+)</text>
        <dbReference type="Rhea" id="RHEA:11756"/>
        <dbReference type="Rhea" id="RHEA-COMP:9752"/>
        <dbReference type="Rhea" id="RHEA-COMP:10505"/>
        <dbReference type="ChEBI" id="CHEBI:15378"/>
        <dbReference type="ChEBI" id="CHEBI:29969"/>
        <dbReference type="ChEBI" id="CHEBI:30616"/>
        <dbReference type="ChEBI" id="CHEBI:33019"/>
        <dbReference type="ChEBI" id="CHEBI:57586"/>
        <dbReference type="ChEBI" id="CHEBI:83144"/>
        <dbReference type="ChEBI" id="CHEBI:456215"/>
        <dbReference type="EC" id="6.3.4.15"/>
    </reaction>
</comment>
<reference evidence="7 8" key="1">
    <citation type="submission" date="2013-12" db="EMBL/GenBank/DDBJ databases">
        <title>Draft genome sequence of Caloranaerobacter sp. H53214.</title>
        <authorList>
            <person name="Jiang L.J."/>
            <person name="Shao Z.Z."/>
            <person name="Long M.N."/>
        </authorList>
    </citation>
    <scope>NUCLEOTIDE SEQUENCE [LARGE SCALE GENOMIC DNA]</scope>
    <source>
        <strain evidence="7 8">H53214</strain>
    </source>
</reference>
<dbReference type="InterPro" id="IPR013196">
    <property type="entry name" value="HTH_11"/>
</dbReference>
<feature type="binding site" evidence="5">
    <location>
        <position position="113"/>
    </location>
    <ligand>
        <name>biotin</name>
        <dbReference type="ChEBI" id="CHEBI:57586"/>
    </ligand>
</feature>
<comment type="function">
    <text evidence="5">Acts both as a biotin--[acetyl-CoA-carboxylase] ligase and a repressor.</text>
</comment>
<keyword evidence="5" id="KW-0238">DNA-binding</keyword>
<evidence type="ECO:0000256" key="3">
    <source>
        <dbReference type="ARBA" id="ARBA00022840"/>
    </source>
</evidence>
<dbReference type="GO" id="GO:0004077">
    <property type="term" value="F:biotin--[biotin carboxyl-carrier protein] ligase activity"/>
    <property type="evidence" value="ECO:0007669"/>
    <property type="project" value="UniProtKB-UniRule"/>
</dbReference>
<feature type="domain" description="BPL/LPL catalytic" evidence="6">
    <location>
        <begin position="66"/>
        <end position="256"/>
    </location>
</feature>
<dbReference type="GO" id="GO:0009249">
    <property type="term" value="P:protein lipoylation"/>
    <property type="evidence" value="ECO:0007669"/>
    <property type="project" value="UniProtKB-ARBA"/>
</dbReference>
<accession>A0A096BID5</accession>
<keyword evidence="1 5" id="KW-0436">Ligase</keyword>
<evidence type="ECO:0000256" key="1">
    <source>
        <dbReference type="ARBA" id="ARBA00022598"/>
    </source>
</evidence>
<keyword evidence="5" id="KW-0804">Transcription</keyword>
<dbReference type="InterPro" id="IPR004408">
    <property type="entry name" value="Biotin_CoA_COase_ligase"/>
</dbReference>
<feature type="binding site" evidence="5">
    <location>
        <begin position="117"/>
        <end position="119"/>
    </location>
    <ligand>
        <name>biotin</name>
        <dbReference type="ChEBI" id="CHEBI:57586"/>
    </ligand>
</feature>
<dbReference type="SUPFAM" id="SSF50037">
    <property type="entry name" value="C-terminal domain of transcriptional repressors"/>
    <property type="match status" value="1"/>
</dbReference>
<dbReference type="AlphaFoldDB" id="A0A096BID5"/>
<evidence type="ECO:0000256" key="4">
    <source>
        <dbReference type="ARBA" id="ARBA00023267"/>
    </source>
</evidence>
<dbReference type="Gene3D" id="3.30.930.10">
    <property type="entry name" value="Bira Bifunctional Protein, Domain 2"/>
    <property type="match status" value="1"/>
</dbReference>
<dbReference type="Proteomes" id="UP000029622">
    <property type="component" value="Unassembled WGS sequence"/>
</dbReference>
<keyword evidence="5" id="KW-0678">Repressor</keyword>
<dbReference type="Gene3D" id="1.10.10.10">
    <property type="entry name" value="Winged helix-like DNA-binding domain superfamily/Winged helix DNA-binding domain"/>
    <property type="match status" value="1"/>
</dbReference>
<dbReference type="InterPro" id="IPR003142">
    <property type="entry name" value="BPL_C"/>
</dbReference>
<dbReference type="Pfam" id="PF03099">
    <property type="entry name" value="BPL_LplA_LipB"/>
    <property type="match status" value="1"/>
</dbReference>
<keyword evidence="4 5" id="KW-0092">Biotin</keyword>
<dbReference type="GO" id="GO:0005524">
    <property type="term" value="F:ATP binding"/>
    <property type="evidence" value="ECO:0007669"/>
    <property type="project" value="UniProtKB-UniRule"/>
</dbReference>
<sequence>MKDEILKLLKENNEFVSGQDISDSLNVSRTAIWKYINQLREEGYLIDSVTRKGYKLIYTPDILTYGEIAEYLETDYIGRKIIHFDSIDSTNIKAKQLAAEGAKEGTVVIAEEQTMGRGRLGRGWVSPKGKGIWMSIILRPNIDPIDASKVTQIGAAAVWSALSKVGVDAYVKWPNDIVLNCKKVCGILTEMSAELNRINYLVIGIGVNVNINLQEFPNEINNIATSIKAEVGHDVDRKFITAEILNNFERFYNELIKYGSIKTSIEICRKTSILLGREIKIITNQGERKVKAIDITDQGELLIEENGKIEKLISGEISVRGIYGYV</sequence>
<keyword evidence="2 5" id="KW-0547">Nucleotide-binding</keyword>
<keyword evidence="5" id="KW-0805">Transcription regulation</keyword>
<keyword evidence="3 5" id="KW-0067">ATP-binding</keyword>
<dbReference type="Pfam" id="PF02237">
    <property type="entry name" value="BPL_C"/>
    <property type="match status" value="1"/>
</dbReference>
<dbReference type="PANTHER" id="PTHR12835:SF5">
    <property type="entry name" value="BIOTIN--PROTEIN LIGASE"/>
    <property type="match status" value="1"/>
</dbReference>
<feature type="DNA-binding region" description="H-T-H motif" evidence="5">
    <location>
        <begin position="18"/>
        <end position="37"/>
    </location>
</feature>
<dbReference type="InterPro" id="IPR008988">
    <property type="entry name" value="Transcriptional_repressor_C"/>
</dbReference>
<dbReference type="PROSITE" id="PS51733">
    <property type="entry name" value="BPL_LPL_CATALYTIC"/>
    <property type="match status" value="1"/>
</dbReference>
<feature type="binding site" evidence="5">
    <location>
        <begin position="89"/>
        <end position="91"/>
    </location>
    <ligand>
        <name>biotin</name>
        <dbReference type="ChEBI" id="CHEBI:57586"/>
    </ligand>
</feature>
<dbReference type="CDD" id="cd00090">
    <property type="entry name" value="HTH_ARSR"/>
    <property type="match status" value="1"/>
</dbReference>
<dbReference type="PANTHER" id="PTHR12835">
    <property type="entry name" value="BIOTIN PROTEIN LIGASE"/>
    <property type="match status" value="1"/>
</dbReference>
<evidence type="ECO:0000313" key="7">
    <source>
        <dbReference type="EMBL" id="KGG80612.1"/>
    </source>
</evidence>
<dbReference type="CDD" id="cd16442">
    <property type="entry name" value="BPL"/>
    <property type="match status" value="1"/>
</dbReference>
<dbReference type="NCBIfam" id="TIGR00121">
    <property type="entry name" value="birA_ligase"/>
    <property type="match status" value="1"/>
</dbReference>
<dbReference type="GO" id="GO:0005737">
    <property type="term" value="C:cytoplasm"/>
    <property type="evidence" value="ECO:0007669"/>
    <property type="project" value="TreeGrafter"/>
</dbReference>
<dbReference type="Gene3D" id="2.30.30.100">
    <property type="match status" value="1"/>
</dbReference>
<dbReference type="HAMAP" id="MF_00978">
    <property type="entry name" value="Bifunct_BirA"/>
    <property type="match status" value="1"/>
</dbReference>
<protein>
    <recommendedName>
        <fullName evidence="5">Bifunctional ligase/repressor BirA</fullName>
    </recommendedName>
    <alternativeName>
        <fullName evidence="5">Biotin--[acetyl-CoA-carboxylase] ligase</fullName>
        <ecNumber evidence="5">6.3.4.15</ecNumber>
    </alternativeName>
    <alternativeName>
        <fullName evidence="5">Biotin--protein ligase</fullName>
    </alternativeName>
    <alternativeName>
        <fullName evidence="5">Biotin-[acetyl-CoA carboxylase] synthetase</fullName>
    </alternativeName>
</protein>
<dbReference type="InterPro" id="IPR011991">
    <property type="entry name" value="ArsR-like_HTH"/>
</dbReference>
<dbReference type="InterPro" id="IPR030855">
    <property type="entry name" value="Bifunct_BirA"/>
</dbReference>
<dbReference type="InterPro" id="IPR045864">
    <property type="entry name" value="aa-tRNA-synth_II/BPL/LPL"/>
</dbReference>
<dbReference type="GO" id="GO:0006355">
    <property type="term" value="P:regulation of DNA-templated transcription"/>
    <property type="evidence" value="ECO:0007669"/>
    <property type="project" value="UniProtKB-UniRule"/>
</dbReference>
<evidence type="ECO:0000313" key="8">
    <source>
        <dbReference type="Proteomes" id="UP000029622"/>
    </source>
</evidence>
<name>A0A096BID5_9FIRM</name>
<dbReference type="RefSeq" id="WP_035162995.1">
    <property type="nucleotide sequence ID" value="NZ_AZTB01000019.1"/>
</dbReference>
<dbReference type="Pfam" id="PF08279">
    <property type="entry name" value="HTH_11"/>
    <property type="match status" value="1"/>
</dbReference>
<dbReference type="GO" id="GO:0003677">
    <property type="term" value="F:DNA binding"/>
    <property type="evidence" value="ECO:0007669"/>
    <property type="project" value="UniProtKB-UniRule"/>
</dbReference>
<dbReference type="SUPFAM" id="SSF55681">
    <property type="entry name" value="Class II aaRS and biotin synthetases"/>
    <property type="match status" value="1"/>
</dbReference>
<feature type="binding site" evidence="5">
    <location>
        <position position="183"/>
    </location>
    <ligand>
        <name>biotin</name>
        <dbReference type="ChEBI" id="CHEBI:57586"/>
    </ligand>
</feature>
<dbReference type="SUPFAM" id="SSF46785">
    <property type="entry name" value="Winged helix' DNA-binding domain"/>
    <property type="match status" value="1"/>
</dbReference>
<proteinExistence type="inferred from homology"/>
<dbReference type="InterPro" id="IPR004143">
    <property type="entry name" value="BPL_LPL_catalytic"/>
</dbReference>
<evidence type="ECO:0000256" key="5">
    <source>
        <dbReference type="HAMAP-Rule" id="MF_00978"/>
    </source>
</evidence>
<organism evidence="7 8">
    <name type="scientific">Caloranaerobacter azorensis H53214</name>
    <dbReference type="NCBI Taxonomy" id="1156417"/>
    <lineage>
        <taxon>Bacteria</taxon>
        <taxon>Bacillati</taxon>
        <taxon>Bacillota</taxon>
        <taxon>Tissierellia</taxon>
        <taxon>Tissierellales</taxon>
        <taxon>Thermohalobacteraceae</taxon>
        <taxon>Caloranaerobacter</taxon>
    </lineage>
</organism>
<dbReference type="GO" id="GO:0016740">
    <property type="term" value="F:transferase activity"/>
    <property type="evidence" value="ECO:0007669"/>
    <property type="project" value="UniProtKB-ARBA"/>
</dbReference>
<gene>
    <name evidence="5" type="primary">birA</name>
    <name evidence="7" type="ORF">Y919_05100</name>
</gene>